<dbReference type="EMBL" id="KV750333">
    <property type="protein sequence ID" value="OCL05246.1"/>
    <property type="molecule type" value="Genomic_DNA"/>
</dbReference>
<dbReference type="Gene3D" id="3.40.50.150">
    <property type="entry name" value="Vaccinia Virus protein VP39"/>
    <property type="match status" value="1"/>
</dbReference>
<dbReference type="PANTHER" id="PTHR43591:SF10">
    <property type="entry name" value="ABC TRANSMEMBRANE TYPE-1 DOMAIN-CONTAINING PROTEIN-RELATED"/>
    <property type="match status" value="1"/>
</dbReference>
<evidence type="ECO:0000313" key="1">
    <source>
        <dbReference type="EMBL" id="OCL05246.1"/>
    </source>
</evidence>
<dbReference type="Proteomes" id="UP000250140">
    <property type="component" value="Unassembled WGS sequence"/>
</dbReference>
<protein>
    <submittedName>
        <fullName evidence="1">UMTA methyltransferase family protein</fullName>
    </submittedName>
</protein>
<keyword evidence="1" id="KW-0808">Transferase</keyword>
<proteinExistence type="predicted"/>
<dbReference type="PANTHER" id="PTHR43591">
    <property type="entry name" value="METHYLTRANSFERASE"/>
    <property type="match status" value="1"/>
</dbReference>
<reference evidence="1 2" key="1">
    <citation type="journal article" date="2016" name="Nat. Commun.">
        <title>Ectomycorrhizal ecology is imprinted in the genome of the dominant symbiotic fungus Cenococcum geophilum.</title>
        <authorList>
            <consortium name="DOE Joint Genome Institute"/>
            <person name="Peter M."/>
            <person name="Kohler A."/>
            <person name="Ohm R.A."/>
            <person name="Kuo A."/>
            <person name="Krutzmann J."/>
            <person name="Morin E."/>
            <person name="Arend M."/>
            <person name="Barry K.W."/>
            <person name="Binder M."/>
            <person name="Choi C."/>
            <person name="Clum A."/>
            <person name="Copeland A."/>
            <person name="Grisel N."/>
            <person name="Haridas S."/>
            <person name="Kipfer T."/>
            <person name="LaButti K."/>
            <person name="Lindquist E."/>
            <person name="Lipzen A."/>
            <person name="Maire R."/>
            <person name="Meier B."/>
            <person name="Mihaltcheva S."/>
            <person name="Molinier V."/>
            <person name="Murat C."/>
            <person name="Poggeler S."/>
            <person name="Quandt C.A."/>
            <person name="Sperisen C."/>
            <person name="Tritt A."/>
            <person name="Tisserant E."/>
            <person name="Crous P.W."/>
            <person name="Henrissat B."/>
            <person name="Nehls U."/>
            <person name="Egli S."/>
            <person name="Spatafora J.W."/>
            <person name="Grigoriev I.V."/>
            <person name="Martin F.M."/>
        </authorList>
    </citation>
    <scope>NUCLEOTIDE SEQUENCE [LARGE SCALE GENOMIC DNA]</scope>
    <source>
        <strain evidence="1 2">CBS 207.34</strain>
    </source>
</reference>
<keyword evidence="1" id="KW-0489">Methyltransferase</keyword>
<dbReference type="CDD" id="cd02440">
    <property type="entry name" value="AdoMet_MTases"/>
    <property type="match status" value="1"/>
</dbReference>
<dbReference type="AlphaFoldDB" id="A0A8E2EVA7"/>
<dbReference type="GO" id="GO:0032259">
    <property type="term" value="P:methylation"/>
    <property type="evidence" value="ECO:0007669"/>
    <property type="project" value="UniProtKB-KW"/>
</dbReference>
<dbReference type="SUPFAM" id="SSF53335">
    <property type="entry name" value="S-adenosyl-L-methionine-dependent methyltransferases"/>
    <property type="match status" value="1"/>
</dbReference>
<evidence type="ECO:0000313" key="2">
    <source>
        <dbReference type="Proteomes" id="UP000250140"/>
    </source>
</evidence>
<dbReference type="InterPro" id="IPR029063">
    <property type="entry name" value="SAM-dependent_MTases_sf"/>
</dbReference>
<name>A0A8E2EVA7_9PEZI</name>
<dbReference type="Pfam" id="PF13489">
    <property type="entry name" value="Methyltransf_23"/>
    <property type="match status" value="1"/>
</dbReference>
<sequence length="291" mass="33392">QSYTTSLNSSVLHYQYEHGRRYHAYREGVYSFPNDEREQDRLDMLSHIVRLACNSKLHQKEFPKDKPPRRILDVGTGTGLWAIEAGEVYPNAEVIGNDLSPIQPGWVPPNVVFEVDDVESDWPDRPPFDFIHVRYMCASIKDWPALVRRCYENTAPGGWVEFQDWARIYSQDNVASSDSSIVKMYDLLTEACDEKLGRMLWPGPKLKGWIEDAKFVNVTHKVVKIPLGTWPKAKTLKQIGALNLVQFLEGCEAYILAPFTRYLGWSAEECQLLLAKVRKEAKDKSLHFVSD</sequence>
<feature type="non-terminal residue" evidence="1">
    <location>
        <position position="291"/>
    </location>
</feature>
<accession>A0A8E2EVA7</accession>
<keyword evidence="2" id="KW-1185">Reference proteome</keyword>
<organism evidence="1 2">
    <name type="scientific">Glonium stellatum</name>
    <dbReference type="NCBI Taxonomy" id="574774"/>
    <lineage>
        <taxon>Eukaryota</taxon>
        <taxon>Fungi</taxon>
        <taxon>Dikarya</taxon>
        <taxon>Ascomycota</taxon>
        <taxon>Pezizomycotina</taxon>
        <taxon>Dothideomycetes</taxon>
        <taxon>Pleosporomycetidae</taxon>
        <taxon>Gloniales</taxon>
        <taxon>Gloniaceae</taxon>
        <taxon>Glonium</taxon>
    </lineage>
</organism>
<dbReference type="OrthoDB" id="2013972at2759"/>
<dbReference type="GO" id="GO:0008168">
    <property type="term" value="F:methyltransferase activity"/>
    <property type="evidence" value="ECO:0007669"/>
    <property type="project" value="UniProtKB-KW"/>
</dbReference>
<gene>
    <name evidence="1" type="ORF">AOQ84DRAFT_299311</name>
</gene>